<evidence type="ECO:0000256" key="4">
    <source>
        <dbReference type="ARBA" id="ARBA00023002"/>
    </source>
</evidence>
<keyword evidence="3 5" id="KW-0862">Zinc</keyword>
<dbReference type="InterPro" id="IPR002328">
    <property type="entry name" value="ADH_Zn_CS"/>
</dbReference>
<evidence type="ECO:0000256" key="2">
    <source>
        <dbReference type="ARBA" id="ARBA00022723"/>
    </source>
</evidence>
<evidence type="ECO:0000256" key="3">
    <source>
        <dbReference type="ARBA" id="ARBA00022833"/>
    </source>
</evidence>
<dbReference type="Gene3D" id="3.40.50.720">
    <property type="entry name" value="NAD(P)-binding Rossmann-like Domain"/>
    <property type="match status" value="1"/>
</dbReference>
<dbReference type="GO" id="GO:0008270">
    <property type="term" value="F:zinc ion binding"/>
    <property type="evidence" value="ECO:0007669"/>
    <property type="project" value="InterPro"/>
</dbReference>
<dbReference type="EMBL" id="CP158374">
    <property type="protein sequence ID" value="XBX82014.1"/>
    <property type="molecule type" value="Genomic_DNA"/>
</dbReference>
<dbReference type="AlphaFoldDB" id="A0AAU7W997"/>
<name>A0AAU7W997_9MICO</name>
<organism evidence="8">
    <name type="scientific">Agromyces sp. G08B096</name>
    <dbReference type="NCBI Taxonomy" id="3156399"/>
    <lineage>
        <taxon>Bacteria</taxon>
        <taxon>Bacillati</taxon>
        <taxon>Actinomycetota</taxon>
        <taxon>Actinomycetes</taxon>
        <taxon>Micrococcales</taxon>
        <taxon>Microbacteriaceae</taxon>
        <taxon>Agromyces</taxon>
    </lineage>
</organism>
<dbReference type="PANTHER" id="PTHR42813">
    <property type="entry name" value="ZINC-TYPE ALCOHOL DEHYDROGENASE-LIKE"/>
    <property type="match status" value="1"/>
</dbReference>
<dbReference type="Gene3D" id="3.90.180.10">
    <property type="entry name" value="Medium-chain alcohol dehydrogenases, catalytic domain"/>
    <property type="match status" value="1"/>
</dbReference>
<comment type="similarity">
    <text evidence="5">Belongs to the zinc-containing alcohol dehydrogenase family.</text>
</comment>
<dbReference type="PROSITE" id="PS00059">
    <property type="entry name" value="ADH_ZINC"/>
    <property type="match status" value="1"/>
</dbReference>
<reference evidence="8" key="1">
    <citation type="submission" date="2024-05" db="EMBL/GenBank/DDBJ databases">
        <authorList>
            <person name="Yu L."/>
        </authorList>
    </citation>
    <scope>NUCLEOTIDE SEQUENCE</scope>
    <source>
        <strain evidence="8">G08B096</strain>
    </source>
</reference>
<accession>A0AAU7W997</accession>
<feature type="domain" description="Alcohol dehydrogenase-like C-terminal" evidence="6">
    <location>
        <begin position="189"/>
        <end position="258"/>
    </location>
</feature>
<feature type="domain" description="Alcohol dehydrogenase-like N-terminal" evidence="7">
    <location>
        <begin position="25"/>
        <end position="138"/>
    </location>
</feature>
<evidence type="ECO:0000313" key="8">
    <source>
        <dbReference type="EMBL" id="XBX82014.1"/>
    </source>
</evidence>
<evidence type="ECO:0000256" key="5">
    <source>
        <dbReference type="RuleBase" id="RU361277"/>
    </source>
</evidence>
<dbReference type="InterPro" id="IPR013154">
    <property type="entry name" value="ADH-like_N"/>
</dbReference>
<sequence>MRAVTWHAARDVRVADAPDPRILEPTDAIVRITSTAICGSDLHLIDVFGPFMHRGDVLGHEAMGVVEEVGPVVQRIRPGDRVIVPFVIACGRCRMCELGLTTQCETTQNTEHGTGAMLYGYTELYGRVPGGQAEAIRVLLADANLRVVGRDLHDERYLFLTDVLPTAWQAVRYTGLEPGAIVGILGLGPVGQLAVRVARILGLRAVAVDPVVERRLMAERYGAEVHDLGERDDALDWLRERTDGRGPDAVIDAVGLEAHGNPVTALVQNVTGSMAGAPAKAMMTHAGVDRMAALDLATDAVRRGGTVSVAGVYAGAVDPMPLLRIFDKQLTMRFGQCNVQRWLDDLVGLAERDDDPLGLEDLVTHRGSLEQAPDLYEQFKEKSNGCIKVVLKP</sequence>
<dbReference type="GO" id="GO:0016491">
    <property type="term" value="F:oxidoreductase activity"/>
    <property type="evidence" value="ECO:0007669"/>
    <property type="project" value="UniProtKB-KW"/>
</dbReference>
<protein>
    <submittedName>
        <fullName evidence="8">Alcohol dehydrogenase catalytic domain-containing protein</fullName>
    </submittedName>
</protein>
<dbReference type="Pfam" id="PF00107">
    <property type="entry name" value="ADH_zinc_N"/>
    <property type="match status" value="1"/>
</dbReference>
<dbReference type="Pfam" id="PF08240">
    <property type="entry name" value="ADH_N"/>
    <property type="match status" value="1"/>
</dbReference>
<comment type="cofactor">
    <cofactor evidence="1 5">
        <name>Zn(2+)</name>
        <dbReference type="ChEBI" id="CHEBI:29105"/>
    </cofactor>
</comment>
<keyword evidence="4" id="KW-0560">Oxidoreductase</keyword>
<dbReference type="RefSeq" id="WP_350348035.1">
    <property type="nucleotide sequence ID" value="NZ_CP158374.1"/>
</dbReference>
<gene>
    <name evidence="8" type="ORF">ABIQ69_15565</name>
</gene>
<dbReference type="InterPro" id="IPR036291">
    <property type="entry name" value="NAD(P)-bd_dom_sf"/>
</dbReference>
<dbReference type="SUPFAM" id="SSF50129">
    <property type="entry name" value="GroES-like"/>
    <property type="match status" value="1"/>
</dbReference>
<dbReference type="InterPro" id="IPR013149">
    <property type="entry name" value="ADH-like_C"/>
</dbReference>
<dbReference type="InterPro" id="IPR011032">
    <property type="entry name" value="GroES-like_sf"/>
</dbReference>
<proteinExistence type="inferred from homology"/>
<keyword evidence="2 5" id="KW-0479">Metal-binding</keyword>
<evidence type="ECO:0000259" key="6">
    <source>
        <dbReference type="Pfam" id="PF00107"/>
    </source>
</evidence>
<dbReference type="PANTHER" id="PTHR42813:SF2">
    <property type="entry name" value="DEHYDROGENASE, ZINC-CONTAINING, PUTATIVE (AFU_ORTHOLOGUE AFUA_2G02810)-RELATED"/>
    <property type="match status" value="1"/>
</dbReference>
<evidence type="ECO:0000259" key="7">
    <source>
        <dbReference type="Pfam" id="PF08240"/>
    </source>
</evidence>
<evidence type="ECO:0000256" key="1">
    <source>
        <dbReference type="ARBA" id="ARBA00001947"/>
    </source>
</evidence>
<dbReference type="SUPFAM" id="SSF51735">
    <property type="entry name" value="NAD(P)-binding Rossmann-fold domains"/>
    <property type="match status" value="1"/>
</dbReference>